<dbReference type="Gene3D" id="1.10.10.10">
    <property type="entry name" value="Winged helix-like DNA-binding domain superfamily/Winged helix DNA-binding domain"/>
    <property type="match status" value="1"/>
</dbReference>
<dbReference type="PROSITE" id="PS50931">
    <property type="entry name" value="HTH_LYSR"/>
    <property type="match status" value="1"/>
</dbReference>
<evidence type="ECO:0000313" key="7">
    <source>
        <dbReference type="Proteomes" id="UP001589834"/>
    </source>
</evidence>
<feature type="domain" description="HTH lysR-type" evidence="5">
    <location>
        <begin position="6"/>
        <end position="63"/>
    </location>
</feature>
<dbReference type="SUPFAM" id="SSF46785">
    <property type="entry name" value="Winged helix' DNA-binding domain"/>
    <property type="match status" value="1"/>
</dbReference>
<evidence type="ECO:0000256" key="3">
    <source>
        <dbReference type="ARBA" id="ARBA00023125"/>
    </source>
</evidence>
<dbReference type="PRINTS" id="PR00039">
    <property type="entry name" value="HTHLYSR"/>
</dbReference>
<evidence type="ECO:0000259" key="5">
    <source>
        <dbReference type="PROSITE" id="PS50931"/>
    </source>
</evidence>
<protein>
    <submittedName>
        <fullName evidence="6">LysR family transcriptional regulator</fullName>
    </submittedName>
</protein>
<evidence type="ECO:0000256" key="4">
    <source>
        <dbReference type="ARBA" id="ARBA00023163"/>
    </source>
</evidence>
<dbReference type="Proteomes" id="UP001589834">
    <property type="component" value="Unassembled WGS sequence"/>
</dbReference>
<evidence type="ECO:0000256" key="2">
    <source>
        <dbReference type="ARBA" id="ARBA00023015"/>
    </source>
</evidence>
<dbReference type="PANTHER" id="PTHR30118">
    <property type="entry name" value="HTH-TYPE TRANSCRIPTIONAL REGULATOR LEUO-RELATED"/>
    <property type="match status" value="1"/>
</dbReference>
<keyword evidence="4" id="KW-0804">Transcription</keyword>
<keyword evidence="3" id="KW-0238">DNA-binding</keyword>
<gene>
    <name evidence="6" type="ORF">ACFFGG_01780</name>
</gene>
<name>A0ABV6PN55_9BURK</name>
<reference evidence="6 7" key="1">
    <citation type="submission" date="2024-09" db="EMBL/GenBank/DDBJ databases">
        <authorList>
            <person name="Sun Q."/>
            <person name="Mori K."/>
        </authorList>
    </citation>
    <scope>NUCLEOTIDE SEQUENCE [LARGE SCALE GENOMIC DNA]</scope>
    <source>
        <strain evidence="6 7">NCAIM B.02336</strain>
    </source>
</reference>
<proteinExistence type="inferred from homology"/>
<dbReference type="PANTHER" id="PTHR30118:SF15">
    <property type="entry name" value="TRANSCRIPTIONAL REGULATORY PROTEIN"/>
    <property type="match status" value="1"/>
</dbReference>
<dbReference type="SUPFAM" id="SSF53850">
    <property type="entry name" value="Periplasmic binding protein-like II"/>
    <property type="match status" value="1"/>
</dbReference>
<keyword evidence="2" id="KW-0805">Transcription regulation</keyword>
<keyword evidence="7" id="KW-1185">Reference proteome</keyword>
<evidence type="ECO:0000256" key="1">
    <source>
        <dbReference type="ARBA" id="ARBA00009437"/>
    </source>
</evidence>
<organism evidence="6 7">
    <name type="scientific">Ottowia pentelensis</name>
    <dbReference type="NCBI Taxonomy" id="511108"/>
    <lineage>
        <taxon>Bacteria</taxon>
        <taxon>Pseudomonadati</taxon>
        <taxon>Pseudomonadota</taxon>
        <taxon>Betaproteobacteria</taxon>
        <taxon>Burkholderiales</taxon>
        <taxon>Comamonadaceae</taxon>
        <taxon>Ottowia</taxon>
    </lineage>
</organism>
<dbReference type="InterPro" id="IPR036388">
    <property type="entry name" value="WH-like_DNA-bd_sf"/>
</dbReference>
<dbReference type="InterPro" id="IPR000847">
    <property type="entry name" value="LysR_HTH_N"/>
</dbReference>
<dbReference type="InterPro" id="IPR005119">
    <property type="entry name" value="LysR_subst-bd"/>
</dbReference>
<sequence length="305" mass="33697">MDLKGVDLNLLPVLDALLRQRSATRAACELDVSQSTLSSALTRLRQQLGDELFVRTGRGLRPTARAAALAAPLADILERVRDQVLATPRFDAATAQREFRIAHTDVGAYVLWPRIVHAVRARAPHVRLALRVMEPASLGQALADGAVDLAVGSFPRLPPTLIQRRLYDRHFVAVVSRTHALAGRRLSLRRFADTPQLVVHGHSGVQDTITELLAAQQLQRRELLELPSYLMVPPLLAQGEFLAVVPTQLAEVFNAHGALALLPLPFKLPPSTVRLYWHRRFNDDAGLRWLRELLVGDLSPGSVRA</sequence>
<evidence type="ECO:0000313" key="6">
    <source>
        <dbReference type="EMBL" id="MFC0591275.1"/>
    </source>
</evidence>
<dbReference type="InterPro" id="IPR050389">
    <property type="entry name" value="LysR-type_TF"/>
</dbReference>
<dbReference type="EMBL" id="JBHLTN010000002">
    <property type="protein sequence ID" value="MFC0591275.1"/>
    <property type="molecule type" value="Genomic_DNA"/>
</dbReference>
<comment type="similarity">
    <text evidence="1">Belongs to the LysR transcriptional regulatory family.</text>
</comment>
<comment type="caution">
    <text evidence="6">The sequence shown here is derived from an EMBL/GenBank/DDBJ whole genome shotgun (WGS) entry which is preliminary data.</text>
</comment>
<dbReference type="InterPro" id="IPR036390">
    <property type="entry name" value="WH_DNA-bd_sf"/>
</dbReference>
<dbReference type="Gene3D" id="3.40.190.10">
    <property type="entry name" value="Periplasmic binding protein-like II"/>
    <property type="match status" value="2"/>
</dbReference>
<accession>A0ABV6PN55</accession>
<dbReference type="RefSeq" id="WP_377479060.1">
    <property type="nucleotide sequence ID" value="NZ_JBHLTN010000002.1"/>
</dbReference>
<dbReference type="Pfam" id="PF03466">
    <property type="entry name" value="LysR_substrate"/>
    <property type="match status" value="1"/>
</dbReference>
<dbReference type="Pfam" id="PF00126">
    <property type="entry name" value="HTH_1"/>
    <property type="match status" value="1"/>
</dbReference>